<feature type="transmembrane region" description="Helical" evidence="7">
    <location>
        <begin position="105"/>
        <end position="131"/>
    </location>
</feature>
<dbReference type="InterPro" id="IPR036259">
    <property type="entry name" value="MFS_trans_sf"/>
</dbReference>
<feature type="transmembrane region" description="Helical" evidence="7">
    <location>
        <begin position="227"/>
        <end position="246"/>
    </location>
</feature>
<dbReference type="InterPro" id="IPR027417">
    <property type="entry name" value="P-loop_NTPase"/>
</dbReference>
<dbReference type="SUPFAM" id="SSF52540">
    <property type="entry name" value="P-loop containing nucleoside triphosphate hydrolases"/>
    <property type="match status" value="1"/>
</dbReference>
<comment type="similarity">
    <text evidence="6">Belongs to the major facilitator superfamily. Phosphate:H(+) symporter (TC 2.A.1.9) family.</text>
</comment>
<dbReference type="Pfam" id="PF00854">
    <property type="entry name" value="PTR2"/>
    <property type="match status" value="1"/>
</dbReference>
<protein>
    <submittedName>
        <fullName evidence="8">Uncharacterized protein</fullName>
    </submittedName>
</protein>
<dbReference type="PRINTS" id="PR00449">
    <property type="entry name" value="RASTRNSFRMNG"/>
</dbReference>
<dbReference type="CDD" id="cd04133">
    <property type="entry name" value="Rop_like"/>
    <property type="match status" value="1"/>
</dbReference>
<gene>
    <name evidence="8" type="ORF">KY290_011377</name>
</gene>
<dbReference type="PROSITE" id="PS51421">
    <property type="entry name" value="RAS"/>
    <property type="match status" value="1"/>
</dbReference>
<feature type="transmembrane region" description="Helical" evidence="7">
    <location>
        <begin position="385"/>
        <end position="411"/>
    </location>
</feature>
<dbReference type="Pfam" id="PF00071">
    <property type="entry name" value="Ras"/>
    <property type="match status" value="1"/>
</dbReference>
<dbReference type="InterPro" id="IPR001806">
    <property type="entry name" value="Small_GTPase"/>
</dbReference>
<feature type="transmembrane region" description="Helical" evidence="7">
    <location>
        <begin position="266"/>
        <end position="289"/>
    </location>
</feature>
<dbReference type="SMART" id="SM00173">
    <property type="entry name" value="RAS"/>
    <property type="match status" value="1"/>
</dbReference>
<dbReference type="EMBL" id="JAIVGD010000005">
    <property type="protein sequence ID" value="KAH0774240.1"/>
    <property type="molecule type" value="Genomic_DNA"/>
</dbReference>
<dbReference type="NCBIfam" id="TIGR00231">
    <property type="entry name" value="small_GTP"/>
    <property type="match status" value="1"/>
</dbReference>
<keyword evidence="3 7" id="KW-0812">Transmembrane</keyword>
<keyword evidence="4 7" id="KW-1133">Transmembrane helix</keyword>
<evidence type="ECO:0000256" key="6">
    <source>
        <dbReference type="ARBA" id="ARBA00044504"/>
    </source>
</evidence>
<dbReference type="Gene3D" id="3.40.50.300">
    <property type="entry name" value="P-loop containing nucleotide triphosphate hydrolases"/>
    <property type="match status" value="1"/>
</dbReference>
<feature type="transmembrane region" description="Helical" evidence="7">
    <location>
        <begin position="80"/>
        <end position="99"/>
    </location>
</feature>
<evidence type="ECO:0000256" key="7">
    <source>
        <dbReference type="SAM" id="Phobius"/>
    </source>
</evidence>
<comment type="caution">
    <text evidence="8">The sequence shown here is derived from an EMBL/GenBank/DDBJ whole genome shotgun (WGS) entry which is preliminary data.</text>
</comment>
<dbReference type="SMART" id="SM00174">
    <property type="entry name" value="RHO"/>
    <property type="match status" value="1"/>
</dbReference>
<sequence length="715" mass="79540">MVVLWLTATLKEARPHSCKLELGNCLKPTIAQFAFLFSSFALMSIGAGGIRPCSLAFGADQFDNPKNPNNGRILQSFFNWYYAAVGISVLISVTVIVYIQTQFGWVVGFGVPAGLMFLATIFFLLGSTIFIKIKANKSLFTNFVQVIVVAWKNKHLALPPMDSNGWYHHDEKGSGSIFPSNKLRFLDKACIIRNPEKDLNPNNGISTNQWNICTIQQVEEFKSLLKVLPIWSTSIMIAVTISQHAFPVLQANTMDRHLTKGSNFQIPASSYGAFGVLTLTTWLAFYDRVLVPWISRFTRKPRGLSFKQRMGIGLLLSCVAQVVAALVERERRSRALDQGLADHPLSQVDMSAMWLVPQHCLTGLAEAFNAIGQIEFYYSQFPKSMASIGVALFSLGMGFGNLVGSLIVEIIDHVSSRGGKFIKCVTVGDGAVGKTCTLICYTSNRFPTDYIPTVFDNFSANVSMDGRIVNLGLWDTAGQEDYSRLRPLSYRCADVFVLAFSLISRASYENVLKKWMPELRRFAPDVPIVLVGTKLDLRDGNGYLADHMGSNIITPAQGEELRKQIGAAAYVECSSKTQQNVKAVFDTAIKVVLQPPRRLEVSSKKRHRSTGCSIVYVHVLSENVLLFEDPTHIGDILEESEQHTLKTVSMYLQQESFPQMLILYLQLVHYLTSHFSPIAGGSYVEVVMLFSKTLGGFRVILFHKIIKTSLGLRRS</sequence>
<dbReference type="PROSITE" id="PS51419">
    <property type="entry name" value="RAB"/>
    <property type="match status" value="1"/>
</dbReference>
<comment type="similarity">
    <text evidence="2">Belongs to the major facilitator superfamily. Proton-dependent oligopeptide transporter (POT/PTR) (TC 2.A.17) family.</text>
</comment>
<dbReference type="Proteomes" id="UP000826656">
    <property type="component" value="Unassembled WGS sequence"/>
</dbReference>
<dbReference type="Gene3D" id="1.20.1250.20">
    <property type="entry name" value="MFS general substrate transporter like domains"/>
    <property type="match status" value="1"/>
</dbReference>
<dbReference type="InterPro" id="IPR005225">
    <property type="entry name" value="Small_GTP-bd"/>
</dbReference>
<evidence type="ECO:0000256" key="2">
    <source>
        <dbReference type="ARBA" id="ARBA00005982"/>
    </source>
</evidence>
<dbReference type="SMART" id="SM00175">
    <property type="entry name" value="RAB"/>
    <property type="match status" value="1"/>
</dbReference>
<feature type="transmembrane region" description="Helical" evidence="7">
    <location>
        <begin position="31"/>
        <end position="59"/>
    </location>
</feature>
<dbReference type="PROSITE" id="PS51420">
    <property type="entry name" value="RHO"/>
    <property type="match status" value="1"/>
</dbReference>
<proteinExistence type="inferred from homology"/>
<keyword evidence="9" id="KW-1185">Reference proteome</keyword>
<evidence type="ECO:0000256" key="1">
    <source>
        <dbReference type="ARBA" id="ARBA00004141"/>
    </source>
</evidence>
<organism evidence="8 9">
    <name type="scientific">Solanum tuberosum</name>
    <name type="common">Potato</name>
    <dbReference type="NCBI Taxonomy" id="4113"/>
    <lineage>
        <taxon>Eukaryota</taxon>
        <taxon>Viridiplantae</taxon>
        <taxon>Streptophyta</taxon>
        <taxon>Embryophyta</taxon>
        <taxon>Tracheophyta</taxon>
        <taxon>Spermatophyta</taxon>
        <taxon>Magnoliopsida</taxon>
        <taxon>eudicotyledons</taxon>
        <taxon>Gunneridae</taxon>
        <taxon>Pentapetalae</taxon>
        <taxon>asterids</taxon>
        <taxon>lamiids</taxon>
        <taxon>Solanales</taxon>
        <taxon>Solanaceae</taxon>
        <taxon>Solanoideae</taxon>
        <taxon>Solaneae</taxon>
        <taxon>Solanum</taxon>
    </lineage>
</organism>
<name>A0ABQ7W2J9_SOLTU</name>
<evidence type="ECO:0000313" key="9">
    <source>
        <dbReference type="Proteomes" id="UP000826656"/>
    </source>
</evidence>
<evidence type="ECO:0000313" key="8">
    <source>
        <dbReference type="EMBL" id="KAH0774240.1"/>
    </source>
</evidence>
<evidence type="ECO:0000256" key="4">
    <source>
        <dbReference type="ARBA" id="ARBA00022989"/>
    </source>
</evidence>
<evidence type="ECO:0000256" key="3">
    <source>
        <dbReference type="ARBA" id="ARBA00022692"/>
    </source>
</evidence>
<evidence type="ECO:0000256" key="5">
    <source>
        <dbReference type="ARBA" id="ARBA00023136"/>
    </source>
</evidence>
<reference evidence="8 9" key="1">
    <citation type="journal article" date="2021" name="bioRxiv">
        <title>Chromosome-scale and haplotype-resolved genome assembly of a tetraploid potato cultivar.</title>
        <authorList>
            <person name="Sun H."/>
            <person name="Jiao W.-B."/>
            <person name="Krause K."/>
            <person name="Campoy J.A."/>
            <person name="Goel M."/>
            <person name="Folz-Donahue K."/>
            <person name="Kukat C."/>
            <person name="Huettel B."/>
            <person name="Schneeberger K."/>
        </authorList>
    </citation>
    <scope>NUCLEOTIDE SEQUENCE [LARGE SCALE GENOMIC DNA]</scope>
    <source>
        <strain evidence="8">SolTubOtavaFocal</strain>
        <tissue evidence="8">Leaves</tissue>
    </source>
</reference>
<accession>A0ABQ7W2J9</accession>
<dbReference type="PANTHER" id="PTHR11654">
    <property type="entry name" value="OLIGOPEPTIDE TRANSPORTER-RELATED"/>
    <property type="match status" value="1"/>
</dbReference>
<keyword evidence="5 7" id="KW-0472">Membrane</keyword>
<comment type="subcellular location">
    <subcellularLocation>
        <location evidence="1">Membrane</location>
        <topology evidence="1">Multi-pass membrane protein</topology>
    </subcellularLocation>
</comment>
<dbReference type="InterPro" id="IPR000109">
    <property type="entry name" value="POT_fam"/>
</dbReference>
<dbReference type="SUPFAM" id="SSF103473">
    <property type="entry name" value="MFS general substrate transporter"/>
    <property type="match status" value="1"/>
</dbReference>